<dbReference type="InterPro" id="IPR004360">
    <property type="entry name" value="Glyas_Fos-R_dOase_dom"/>
</dbReference>
<dbReference type="RefSeq" id="WP_201657520.1">
    <property type="nucleotide sequence ID" value="NZ_CP068047.1"/>
</dbReference>
<name>A0ABX7BWD3_9HYPH</name>
<protein>
    <submittedName>
        <fullName evidence="2">VOC family protein</fullName>
    </submittedName>
</protein>
<keyword evidence="3" id="KW-1185">Reference proteome</keyword>
<accession>A0ABX7BWD3</accession>
<dbReference type="Pfam" id="PF00903">
    <property type="entry name" value="Glyoxalase"/>
    <property type="match status" value="1"/>
</dbReference>
<dbReference type="SUPFAM" id="SSF54593">
    <property type="entry name" value="Glyoxalase/Bleomycin resistance protein/Dihydroxybiphenyl dioxygenase"/>
    <property type="match status" value="1"/>
</dbReference>
<evidence type="ECO:0000313" key="3">
    <source>
        <dbReference type="Proteomes" id="UP000595460"/>
    </source>
</evidence>
<evidence type="ECO:0000313" key="2">
    <source>
        <dbReference type="EMBL" id="QQR36256.1"/>
    </source>
</evidence>
<organism evidence="2 3">
    <name type="scientific">Devosia oryziradicis</name>
    <dbReference type="NCBI Taxonomy" id="2801335"/>
    <lineage>
        <taxon>Bacteria</taxon>
        <taxon>Pseudomonadati</taxon>
        <taxon>Pseudomonadota</taxon>
        <taxon>Alphaproteobacteria</taxon>
        <taxon>Hyphomicrobiales</taxon>
        <taxon>Devosiaceae</taxon>
        <taxon>Devosia</taxon>
    </lineage>
</organism>
<feature type="domain" description="VOC" evidence="1">
    <location>
        <begin position="4"/>
        <end position="128"/>
    </location>
</feature>
<dbReference type="PANTHER" id="PTHR36437:SF2">
    <property type="entry name" value="GLYOXALASE_BLEOMYCIN RESISTANCE PROTEIN_DIOXYGENASE"/>
    <property type="match status" value="1"/>
</dbReference>
<dbReference type="EMBL" id="CP068047">
    <property type="protein sequence ID" value="QQR36256.1"/>
    <property type="molecule type" value="Genomic_DNA"/>
</dbReference>
<dbReference type="InterPro" id="IPR037523">
    <property type="entry name" value="VOC_core"/>
</dbReference>
<dbReference type="InterPro" id="IPR029068">
    <property type="entry name" value="Glyas_Bleomycin-R_OHBP_Dase"/>
</dbReference>
<dbReference type="PROSITE" id="PS51819">
    <property type="entry name" value="VOC"/>
    <property type="match status" value="1"/>
</dbReference>
<gene>
    <name evidence="2" type="ORF">JI749_01040</name>
</gene>
<reference evidence="2 3" key="1">
    <citation type="submission" date="2021-01" db="EMBL/GenBank/DDBJ databases">
        <title>Genome seq and assembly of Devosia sp. G19.</title>
        <authorList>
            <person name="Chhetri G."/>
        </authorList>
    </citation>
    <scope>NUCLEOTIDE SEQUENCE [LARGE SCALE GENOMIC DNA]</scope>
    <source>
        <strain evidence="2 3">G19</strain>
    </source>
</reference>
<sequence>MSLSIATVSLVVADYDEAIAFYCERLGFALVADTDMGGGKRWVVVAPPGGSGAQLLLARADGEAQRAAIGNQGGGRVMFFLQTSDFARDHAAMTARGVRFLEAPRHEAYGSVAVFEDLYGNKWDLIQPKA</sequence>
<dbReference type="CDD" id="cd07263">
    <property type="entry name" value="VOC_like"/>
    <property type="match status" value="1"/>
</dbReference>
<dbReference type="Proteomes" id="UP000595460">
    <property type="component" value="Chromosome"/>
</dbReference>
<dbReference type="Gene3D" id="3.10.180.10">
    <property type="entry name" value="2,3-Dihydroxybiphenyl 1,2-Dioxygenase, domain 1"/>
    <property type="match status" value="1"/>
</dbReference>
<proteinExistence type="predicted"/>
<evidence type="ECO:0000259" key="1">
    <source>
        <dbReference type="PROSITE" id="PS51819"/>
    </source>
</evidence>
<dbReference type="PANTHER" id="PTHR36437">
    <property type="entry name" value="GLYOXALASE/BLEOMYCIN RESISTANCE PROTEIN/DIOXYGENASE"/>
    <property type="match status" value="1"/>
</dbReference>